<keyword evidence="5" id="KW-1185">Reference proteome</keyword>
<evidence type="ECO:0000256" key="2">
    <source>
        <dbReference type="SAM" id="Phobius"/>
    </source>
</evidence>
<gene>
    <name evidence="4" type="ordered locus">CRES_0992</name>
</gene>
<evidence type="ECO:0000313" key="4">
    <source>
        <dbReference type="EMBL" id="AEI09348.1"/>
    </source>
</evidence>
<evidence type="ECO:0000256" key="1">
    <source>
        <dbReference type="SAM" id="MobiDB-lite"/>
    </source>
</evidence>
<reference evidence="4 5" key="1">
    <citation type="journal article" date="2012" name="BMC Genomics">
        <title>Complete genome sequence, lifestyle, and multi-drug resistance of the human pathogen Corynebacterium resistens DSM 45100 isolated from blood samples of a leukemia patient.</title>
        <authorList>
            <person name="Schroder J."/>
            <person name="Maus I."/>
            <person name="Meyer K."/>
            <person name="Wordemann S."/>
            <person name="Blom J."/>
            <person name="Jaenicke S."/>
            <person name="Schneider J."/>
            <person name="Trost E."/>
            <person name="Tauch A."/>
        </authorList>
    </citation>
    <scope>NUCLEOTIDE SEQUENCE [LARGE SCALE GENOMIC DNA]</scope>
    <source>
        <strain evidence="5">DSM 45100 / JCM 12819 / CCUG 50093 / GTC 2026 / SICGH 158</strain>
    </source>
</reference>
<keyword evidence="2" id="KW-0472">Membrane</keyword>
<proteinExistence type="predicted"/>
<feature type="domain" description="VWFA" evidence="3">
    <location>
        <begin position="219"/>
        <end position="409"/>
    </location>
</feature>
<dbReference type="STRING" id="662755.CRES_0992"/>
<name>F8E231_CORRG</name>
<feature type="compositionally biased region" description="Low complexity" evidence="1">
    <location>
        <begin position="184"/>
        <end position="199"/>
    </location>
</feature>
<dbReference type="OrthoDB" id="4427980at2"/>
<dbReference type="Pfam" id="PF00092">
    <property type="entry name" value="VWA"/>
    <property type="match status" value="1"/>
</dbReference>
<sequence length="410" mass="42766">MARHANGRSSFQLAGWVWALLIALLVVTALVLGWKRVAENNQADVEAPTCAEGEYTLNAWVAPQREEAAQKLAEKYNSSDRVVRDKCTKVAFTTASDDEVRGKLKKPENVAAWLPADSQGARAAANKAGLQVGTGDSAKIGGGALLLFSGGNQLEEQASRTAQDLGKFALENGADRAQMNEAESGTGSTPASTSPGAAGDARGDKVGSDMKPRAASPRDVTFVLDTSGSMTLVEGSATRLDNIRKPLSDAMRKVGERGGAVGLWNYSSPLSDSARTPFRNNVDITNRDNGTIAISILNQLGAKGATHTYESIAAAYASAVAGAGMPGAQSPARVVLITDGPNDGGRVTLESAIERIRALHSKAPIRLDVVSIGENVDHPALTSLANAAGGEVHSAPDSLQFERALKAALR</sequence>
<protein>
    <submittedName>
        <fullName evidence="4">Secreted protein</fullName>
    </submittedName>
</protein>
<dbReference type="HOGENOM" id="CLU_554038_0_0_11"/>
<dbReference type="Proteomes" id="UP000000492">
    <property type="component" value="Chromosome"/>
</dbReference>
<feature type="region of interest" description="Disordered" evidence="1">
    <location>
        <begin position="179"/>
        <end position="214"/>
    </location>
</feature>
<dbReference type="AlphaFoldDB" id="F8E231"/>
<dbReference type="InterPro" id="IPR002035">
    <property type="entry name" value="VWF_A"/>
</dbReference>
<dbReference type="Gene3D" id="3.40.50.410">
    <property type="entry name" value="von Willebrand factor, type A domain"/>
    <property type="match status" value="1"/>
</dbReference>
<evidence type="ECO:0000313" key="5">
    <source>
        <dbReference type="Proteomes" id="UP000000492"/>
    </source>
</evidence>
<dbReference type="InterPro" id="IPR036465">
    <property type="entry name" value="vWFA_dom_sf"/>
</dbReference>
<feature type="compositionally biased region" description="Basic and acidic residues" evidence="1">
    <location>
        <begin position="201"/>
        <end position="212"/>
    </location>
</feature>
<dbReference type="SUPFAM" id="SSF53300">
    <property type="entry name" value="vWA-like"/>
    <property type="match status" value="1"/>
</dbReference>
<accession>F8E231</accession>
<dbReference type="EMBL" id="CP002857">
    <property type="protein sequence ID" value="AEI09348.1"/>
    <property type="molecule type" value="Genomic_DNA"/>
</dbReference>
<keyword evidence="2" id="KW-1133">Transmembrane helix</keyword>
<dbReference type="PROSITE" id="PS50234">
    <property type="entry name" value="VWFA"/>
    <property type="match status" value="1"/>
</dbReference>
<evidence type="ECO:0000259" key="3">
    <source>
        <dbReference type="PROSITE" id="PS50234"/>
    </source>
</evidence>
<dbReference type="SMART" id="SM00327">
    <property type="entry name" value="VWA"/>
    <property type="match status" value="1"/>
</dbReference>
<organism evidence="4 5">
    <name type="scientific">Corynebacterium resistens (strain DSM 45100 / JCM 12819 / GTC 2026 / SICGH 158)</name>
    <dbReference type="NCBI Taxonomy" id="662755"/>
    <lineage>
        <taxon>Bacteria</taxon>
        <taxon>Bacillati</taxon>
        <taxon>Actinomycetota</taxon>
        <taxon>Actinomycetes</taxon>
        <taxon>Mycobacteriales</taxon>
        <taxon>Corynebacteriaceae</taxon>
        <taxon>Corynebacterium</taxon>
    </lineage>
</organism>
<keyword evidence="2" id="KW-0812">Transmembrane</keyword>
<dbReference type="eggNOG" id="COG2304">
    <property type="taxonomic scope" value="Bacteria"/>
</dbReference>
<dbReference type="KEGG" id="crd:CRES_0992"/>
<dbReference type="RefSeq" id="WP_013888364.1">
    <property type="nucleotide sequence ID" value="NC_015673.1"/>
</dbReference>
<feature type="transmembrane region" description="Helical" evidence="2">
    <location>
        <begin position="12"/>
        <end position="34"/>
    </location>
</feature>